<accession>A0ABS6YFB3</accession>
<dbReference type="EMBL" id="WMBF01000002">
    <property type="protein sequence ID" value="MBW5420097.1"/>
    <property type="molecule type" value="Genomic_DNA"/>
</dbReference>
<dbReference type="PROSITE" id="PS51186">
    <property type="entry name" value="GNAT"/>
    <property type="match status" value="1"/>
</dbReference>
<protein>
    <submittedName>
        <fullName evidence="2">GNAT family N-acetyltransferase</fullName>
    </submittedName>
</protein>
<organism evidence="2 3">
    <name type="scientific">Streptomyces anatolicus</name>
    <dbReference type="NCBI Taxonomy" id="2675858"/>
    <lineage>
        <taxon>Bacteria</taxon>
        <taxon>Bacillati</taxon>
        <taxon>Actinomycetota</taxon>
        <taxon>Actinomycetes</taxon>
        <taxon>Kitasatosporales</taxon>
        <taxon>Streptomycetaceae</taxon>
        <taxon>Streptomyces</taxon>
    </lineage>
</organism>
<gene>
    <name evidence="2" type="ORF">GKQ77_00675</name>
</gene>
<dbReference type="SUPFAM" id="SSF55729">
    <property type="entry name" value="Acyl-CoA N-acyltransferases (Nat)"/>
    <property type="match status" value="1"/>
</dbReference>
<keyword evidence="3" id="KW-1185">Reference proteome</keyword>
<name>A0ABS6YFB3_9ACTN</name>
<dbReference type="PANTHER" id="PTHR43792">
    <property type="entry name" value="GNAT FAMILY, PUTATIVE (AFU_ORTHOLOGUE AFUA_3G00765)-RELATED-RELATED"/>
    <property type="match status" value="1"/>
</dbReference>
<reference evidence="2 3" key="1">
    <citation type="submission" date="2019-11" db="EMBL/GenBank/DDBJ databases">
        <authorList>
            <person name="Ay H."/>
        </authorList>
    </citation>
    <scope>NUCLEOTIDE SEQUENCE [LARGE SCALE GENOMIC DNA]</scope>
    <source>
        <strain evidence="2 3">BG9H</strain>
    </source>
</reference>
<evidence type="ECO:0000259" key="1">
    <source>
        <dbReference type="PROSITE" id="PS51186"/>
    </source>
</evidence>
<evidence type="ECO:0000313" key="3">
    <source>
        <dbReference type="Proteomes" id="UP001197114"/>
    </source>
</evidence>
<dbReference type="RefSeq" id="WP_219686605.1">
    <property type="nucleotide sequence ID" value="NZ_WMBF01000002.1"/>
</dbReference>
<dbReference type="InterPro" id="IPR051531">
    <property type="entry name" value="N-acetyltransferase"/>
</dbReference>
<dbReference type="InterPro" id="IPR016181">
    <property type="entry name" value="Acyl_CoA_acyltransferase"/>
</dbReference>
<feature type="domain" description="N-acetyltransferase" evidence="1">
    <location>
        <begin position="20"/>
        <end position="174"/>
    </location>
</feature>
<dbReference type="Proteomes" id="UP001197114">
    <property type="component" value="Unassembled WGS sequence"/>
</dbReference>
<dbReference type="Gene3D" id="3.40.630.30">
    <property type="match status" value="1"/>
</dbReference>
<sequence length="192" mass="21408">MSSQREIVLPPSIRLSGDGILLREWTESDLSALVELYDDPEIDRWTPVPSPFDFIAAREYLTKAREGREKGRKKAQLALTTDGEQPRGEVLLFRSELDARDVELAYGVGSQHRRQGLASRAVKLMADYACRQLAAKRVLLRIETANCPSVAVARATGFQLTDDEPITREAKGRQVTLLTWCYQSGEADSLSA</sequence>
<evidence type="ECO:0000313" key="2">
    <source>
        <dbReference type="EMBL" id="MBW5420097.1"/>
    </source>
</evidence>
<dbReference type="Pfam" id="PF13302">
    <property type="entry name" value="Acetyltransf_3"/>
    <property type="match status" value="1"/>
</dbReference>
<proteinExistence type="predicted"/>
<comment type="caution">
    <text evidence="2">The sequence shown here is derived from an EMBL/GenBank/DDBJ whole genome shotgun (WGS) entry which is preliminary data.</text>
</comment>
<dbReference type="InterPro" id="IPR000182">
    <property type="entry name" value="GNAT_dom"/>
</dbReference>